<reference evidence="1 2" key="1">
    <citation type="submission" date="2020-07" db="EMBL/GenBank/DDBJ databases">
        <title>Electron transfer.</title>
        <authorList>
            <person name="Huang L."/>
            <person name="Liu X."/>
            <person name="Zhou S."/>
        </authorList>
    </citation>
    <scope>NUCLEOTIDE SEQUENCE [LARGE SCALE GENOMIC DNA]</scope>
    <source>
        <strain evidence="1 2">Lx1</strain>
    </source>
</reference>
<dbReference type="AlphaFoldDB" id="A0A7D6VTK9"/>
<name>A0A7D6VTK9_9CLOT</name>
<dbReference type="Proteomes" id="UP000512286">
    <property type="component" value="Chromosome"/>
</dbReference>
<dbReference type="RefSeq" id="WP_181603310.1">
    <property type="nucleotide sequence ID" value="NZ_CP059378.1"/>
</dbReference>
<evidence type="ECO:0000313" key="1">
    <source>
        <dbReference type="EMBL" id="QLY81789.1"/>
    </source>
</evidence>
<protein>
    <submittedName>
        <fullName evidence="1">Uncharacterized protein</fullName>
    </submittedName>
</protein>
<dbReference type="KEGG" id="cint:HZF06_09445"/>
<gene>
    <name evidence="1" type="ORF">HZF06_09445</name>
</gene>
<proteinExistence type="predicted"/>
<sequence>MGFGKFLLGAVGVVGAVVAAPIVMPAIAATAAGAAVTGAVGAAGAAVTGVVGAAGAAVASTAVGTTVVGAVGTIGTAVGTAAGTVGLSSVAAVAATEAGAAALGTIATSAAVGVASSASGAKKLSDASKIKNDANYRYKSKRLEFDSIEENTNTSLKKLGQLKVDVWKAFNKFISIYEKIQNKPKISGNVSSESINLTKSELKNIKGVALTMQDMVRTSAGAISAGGLIGIATSGGLASTITVASTGTAISTLSGAAATNATLAAFGGGSLASGGLGMAGGSAVLGGLTFAPMLVVGGIMINAKGKASLDTANDISDEVDSAVSKMNEAEKLLNKVKTLSEGIYRELNKLFVIYKKLISSMENIVSIKTNYRDFTYEEQKLLEKTTLSVLMLKRLTMTDILDSKKENTVLEHSIKKTIKEVSEQRETYLVS</sequence>
<accession>A0A7D6VTK9</accession>
<dbReference type="EMBL" id="CP059378">
    <property type="protein sequence ID" value="QLY81789.1"/>
    <property type="molecule type" value="Genomic_DNA"/>
</dbReference>
<evidence type="ECO:0000313" key="2">
    <source>
        <dbReference type="Proteomes" id="UP000512286"/>
    </source>
</evidence>
<organism evidence="1 2">
    <name type="scientific">Clostridium intestinale</name>
    <dbReference type="NCBI Taxonomy" id="36845"/>
    <lineage>
        <taxon>Bacteria</taxon>
        <taxon>Bacillati</taxon>
        <taxon>Bacillota</taxon>
        <taxon>Clostridia</taxon>
        <taxon>Eubacteriales</taxon>
        <taxon>Clostridiaceae</taxon>
        <taxon>Clostridium</taxon>
    </lineage>
</organism>